<evidence type="ECO:0000256" key="9">
    <source>
        <dbReference type="ARBA" id="ARBA00023180"/>
    </source>
</evidence>
<dbReference type="PANTHER" id="PTHR46987:SF7">
    <property type="entry name" value="TNFR-CYS DOMAIN-CONTAINING PROTEIN"/>
    <property type="match status" value="1"/>
</dbReference>
<comment type="subcellular location">
    <subcellularLocation>
        <location evidence="1">Secreted</location>
    </subcellularLocation>
</comment>
<gene>
    <name evidence="12" type="ORF">OCBIM_22017379mg</name>
</gene>
<dbReference type="InterPro" id="IPR036383">
    <property type="entry name" value="TSP1_rpt_sf"/>
</dbReference>
<sequence>MRQTGVCRLTCPTGFYGVRRQHFSVCLKCNADKCEACFSKNYCTRCESPYVAYKGKCINGCPNGYYYANYSKECHERVNCMVGSWTSWNSCSRNGQTCGYKYGIEARSRHVLQLPSPNGERCPTLSENQKCKMVMRSCADLATNRSDPARRMKSGIRRWKRRRKHKKRGKKKRQHRRGKKRRGKKKRRRNKKRRRKQKTTKLIPKRSKLKLTPKRVKSKKSNPKNSISIETNEISSKLPRSKG</sequence>
<proteinExistence type="inferred from homology"/>
<evidence type="ECO:0000256" key="6">
    <source>
        <dbReference type="ARBA" id="ARBA00022687"/>
    </source>
</evidence>
<dbReference type="GO" id="GO:0016055">
    <property type="term" value="P:Wnt signaling pathway"/>
    <property type="evidence" value="ECO:0007669"/>
    <property type="project" value="UniProtKB-KW"/>
</dbReference>
<dbReference type="EMBL" id="KQ418487">
    <property type="protein sequence ID" value="KOF87128.1"/>
    <property type="molecule type" value="Genomic_DNA"/>
</dbReference>
<evidence type="ECO:0000256" key="7">
    <source>
        <dbReference type="ARBA" id="ARBA00022729"/>
    </source>
</evidence>
<organism evidence="12">
    <name type="scientific">Octopus bimaculoides</name>
    <name type="common">California two-spotted octopus</name>
    <dbReference type="NCBI Taxonomy" id="37653"/>
    <lineage>
        <taxon>Eukaryota</taxon>
        <taxon>Metazoa</taxon>
        <taxon>Spiralia</taxon>
        <taxon>Lophotrochozoa</taxon>
        <taxon>Mollusca</taxon>
        <taxon>Cephalopoda</taxon>
        <taxon>Coleoidea</taxon>
        <taxon>Octopodiformes</taxon>
        <taxon>Octopoda</taxon>
        <taxon>Incirrata</taxon>
        <taxon>Octopodidae</taxon>
        <taxon>Octopus</taxon>
    </lineage>
</organism>
<dbReference type="InterPro" id="IPR000884">
    <property type="entry name" value="TSP1_rpt"/>
</dbReference>
<keyword evidence="3" id="KW-0964">Secreted</keyword>
<keyword evidence="7" id="KW-0732">Signal</keyword>
<dbReference type="SUPFAM" id="SSF82895">
    <property type="entry name" value="TSP-1 type 1 repeat"/>
    <property type="match status" value="1"/>
</dbReference>
<keyword evidence="5" id="KW-0358">Heparin-binding</keyword>
<keyword evidence="8" id="KW-1015">Disulfide bond</keyword>
<evidence type="ECO:0000256" key="10">
    <source>
        <dbReference type="SAM" id="MobiDB-lite"/>
    </source>
</evidence>
<keyword evidence="6" id="KW-0879">Wnt signaling pathway</keyword>
<accession>A0A0L8HCW7</accession>
<evidence type="ECO:0000256" key="4">
    <source>
        <dbReference type="ARBA" id="ARBA00022606"/>
    </source>
</evidence>
<dbReference type="GO" id="GO:0005576">
    <property type="term" value="C:extracellular region"/>
    <property type="evidence" value="ECO:0007669"/>
    <property type="project" value="UniProtKB-SubCell"/>
</dbReference>
<evidence type="ECO:0000256" key="1">
    <source>
        <dbReference type="ARBA" id="ARBA00004613"/>
    </source>
</evidence>
<dbReference type="Gene3D" id="2.20.100.10">
    <property type="entry name" value="Thrombospondin type-1 (TSP1) repeat"/>
    <property type="match status" value="1"/>
</dbReference>
<dbReference type="SMART" id="SM00261">
    <property type="entry name" value="FU"/>
    <property type="match status" value="1"/>
</dbReference>
<dbReference type="AlphaFoldDB" id="A0A0L8HCW7"/>
<dbReference type="Gene3D" id="2.10.220.10">
    <property type="entry name" value="Hormone Receptor, Insulin-like Growth Factor Receptor 1, Chain A, domain 2"/>
    <property type="match status" value="1"/>
</dbReference>
<dbReference type="InterPro" id="IPR051514">
    <property type="entry name" value="R-spondin"/>
</dbReference>
<evidence type="ECO:0000313" key="12">
    <source>
        <dbReference type="EMBL" id="KOF87128.1"/>
    </source>
</evidence>
<dbReference type="Pfam" id="PF15913">
    <property type="entry name" value="Furin-like_2"/>
    <property type="match status" value="1"/>
</dbReference>
<name>A0A0L8HCW7_OCTBM</name>
<dbReference type="InterPro" id="IPR043601">
    <property type="entry name" value="Rspo_Fu-CRD_dom"/>
</dbReference>
<dbReference type="OrthoDB" id="10257656at2759"/>
<feature type="region of interest" description="Disordered" evidence="10">
    <location>
        <begin position="142"/>
        <end position="243"/>
    </location>
</feature>
<evidence type="ECO:0000256" key="8">
    <source>
        <dbReference type="ARBA" id="ARBA00023157"/>
    </source>
</evidence>
<protein>
    <recommendedName>
        <fullName evidence="11">R-spondin Fu-CRD domain-containing protein</fullName>
    </recommendedName>
</protein>
<dbReference type="PANTHER" id="PTHR46987">
    <property type="entry name" value="NEUROHYPOPHYSIAL HORMONES, N-TERMINAL DOMAIN CONTAINING PROTEIN"/>
    <property type="match status" value="1"/>
</dbReference>
<keyword evidence="9" id="KW-0325">Glycoprotein</keyword>
<dbReference type="GO" id="GO:0008201">
    <property type="term" value="F:heparin binding"/>
    <property type="evidence" value="ECO:0007669"/>
    <property type="project" value="UniProtKB-KW"/>
</dbReference>
<feature type="compositionally biased region" description="Low complexity" evidence="10">
    <location>
        <begin position="223"/>
        <end position="236"/>
    </location>
</feature>
<dbReference type="InterPro" id="IPR009030">
    <property type="entry name" value="Growth_fac_rcpt_cys_sf"/>
</dbReference>
<dbReference type="SUPFAM" id="SSF57184">
    <property type="entry name" value="Growth factor receptor domain"/>
    <property type="match status" value="1"/>
</dbReference>
<dbReference type="PROSITE" id="PS50092">
    <property type="entry name" value="TSP1"/>
    <property type="match status" value="1"/>
</dbReference>
<evidence type="ECO:0000256" key="3">
    <source>
        <dbReference type="ARBA" id="ARBA00022525"/>
    </source>
</evidence>
<dbReference type="InterPro" id="IPR006212">
    <property type="entry name" value="Furin_repeat"/>
</dbReference>
<feature type="domain" description="R-spondin Fu-CRD" evidence="11">
    <location>
        <begin position="1"/>
        <end position="74"/>
    </location>
</feature>
<comment type="similarity">
    <text evidence="2">Belongs to the R-spondin family.</text>
</comment>
<reference evidence="12" key="1">
    <citation type="submission" date="2015-07" db="EMBL/GenBank/DDBJ databases">
        <title>MeaNS - Measles Nucleotide Surveillance Program.</title>
        <authorList>
            <person name="Tran T."/>
            <person name="Druce J."/>
        </authorList>
    </citation>
    <scope>NUCLEOTIDE SEQUENCE</scope>
    <source>
        <strain evidence="12">UCB-OBI-ISO-001</strain>
        <tissue evidence="12">Gonad</tissue>
    </source>
</reference>
<evidence type="ECO:0000259" key="11">
    <source>
        <dbReference type="Pfam" id="PF15913"/>
    </source>
</evidence>
<evidence type="ECO:0000256" key="2">
    <source>
        <dbReference type="ARBA" id="ARBA00007308"/>
    </source>
</evidence>
<evidence type="ECO:0000256" key="5">
    <source>
        <dbReference type="ARBA" id="ARBA00022674"/>
    </source>
</evidence>
<feature type="compositionally biased region" description="Basic residues" evidence="10">
    <location>
        <begin position="151"/>
        <end position="222"/>
    </location>
</feature>
<dbReference type="STRING" id="37653.A0A0L8HCW7"/>
<keyword evidence="4" id="KW-0716">Sensory transduction</keyword>